<organism evidence="2 3">
    <name type="scientific">Durusdinium trenchii</name>
    <dbReference type="NCBI Taxonomy" id="1381693"/>
    <lineage>
        <taxon>Eukaryota</taxon>
        <taxon>Sar</taxon>
        <taxon>Alveolata</taxon>
        <taxon>Dinophyceae</taxon>
        <taxon>Suessiales</taxon>
        <taxon>Symbiodiniaceae</taxon>
        <taxon>Durusdinium</taxon>
    </lineage>
</organism>
<keyword evidence="3" id="KW-1185">Reference proteome</keyword>
<comment type="caution">
    <text evidence="2">The sequence shown here is derived from an EMBL/GenBank/DDBJ whole genome shotgun (WGS) entry which is preliminary data.</text>
</comment>
<protein>
    <submittedName>
        <fullName evidence="2">Mitochondrial protein</fullName>
    </submittedName>
</protein>
<sequence length="681" mass="74831">MDPAVKAEIAAALEKCQKSGLVQGVNLLYSCLERHSMCRFMRIEPHLIGTDPQNRDGFGISVKDCHDLIRSITEVGFCSSETAPVCAELDPLDREPLVFNEKLAVEAQGYLPPCPHMRFTSLAGSHLNAGLRCIASGSMSDIEELVHSSGRLSLDVIKDIDPLYAEAVTSGLRWRVISFEPLREFPEMKGLIQSASNASGHLAKGEHELQLLKRIENMVRSAEKRKAPCSYKDLKDSLLRSKPLCAPAAPFMHRFIVKFSAGAPGLLDRVEKAVKQQCSSSKQLGGDFFEALSSEGKGVQDSMIDLRHALLGAAYMSPSPLKITPQDVKRAVTSREFKTHAEKANGLIRRCWSLVESHGVCDPTVHTLMAEFETDLMLAMLGKRHSEVNISNCQEAAACRLMDKLEAAKHVRLCSEWDAFKEDRTDDPKETTKDNVLVEVEDGPISGKATFKIATLLQGGWKVVERKSEPQDVEGLTDLLPLSSPAFLAHCLRGQVMQALFDLEAAHHHAHGQLRVQAKPVKAVFATESFPKGKLVLVPCSLKLDGRRVGQSMDGNKTSLCLGQLSLKHAKVASCESMVFWIQPFFSDGGKDKSKPGFVSPFFCVRSSAEPGECNMALTSTFDPSKPNPGMKIPLLKNTKALANGDELVMEAVEANPSDEDVDELEPLTRPFKRHRTKGHD</sequence>
<evidence type="ECO:0000256" key="1">
    <source>
        <dbReference type="SAM" id="MobiDB-lite"/>
    </source>
</evidence>
<dbReference type="Proteomes" id="UP001642464">
    <property type="component" value="Unassembled WGS sequence"/>
</dbReference>
<reference evidence="2 3" key="1">
    <citation type="submission" date="2024-02" db="EMBL/GenBank/DDBJ databases">
        <authorList>
            <person name="Chen Y."/>
            <person name="Shah S."/>
            <person name="Dougan E. K."/>
            <person name="Thang M."/>
            <person name="Chan C."/>
        </authorList>
    </citation>
    <scope>NUCLEOTIDE SEQUENCE [LARGE SCALE GENOMIC DNA]</scope>
</reference>
<accession>A0ABP0S273</accession>
<proteinExistence type="predicted"/>
<feature type="compositionally biased region" description="Acidic residues" evidence="1">
    <location>
        <begin position="657"/>
        <end position="666"/>
    </location>
</feature>
<gene>
    <name evidence="2" type="ORF">SCF082_LOCUS49591</name>
</gene>
<evidence type="ECO:0000313" key="2">
    <source>
        <dbReference type="EMBL" id="CAK9106473.1"/>
    </source>
</evidence>
<dbReference type="EMBL" id="CAXAMM010042740">
    <property type="protein sequence ID" value="CAK9106473.1"/>
    <property type="molecule type" value="Genomic_DNA"/>
</dbReference>
<evidence type="ECO:0000313" key="3">
    <source>
        <dbReference type="Proteomes" id="UP001642464"/>
    </source>
</evidence>
<dbReference type="PROSITE" id="PS51257">
    <property type="entry name" value="PROKAR_LIPOPROTEIN"/>
    <property type="match status" value="1"/>
</dbReference>
<feature type="region of interest" description="Disordered" evidence="1">
    <location>
        <begin position="655"/>
        <end position="681"/>
    </location>
</feature>
<feature type="compositionally biased region" description="Basic residues" evidence="1">
    <location>
        <begin position="671"/>
        <end position="681"/>
    </location>
</feature>
<name>A0ABP0S273_9DINO</name>